<dbReference type="AlphaFoldDB" id="A0A5C5X7C5"/>
<organism evidence="2 3">
    <name type="scientific">Thalassoglobus neptunius</name>
    <dbReference type="NCBI Taxonomy" id="1938619"/>
    <lineage>
        <taxon>Bacteria</taxon>
        <taxon>Pseudomonadati</taxon>
        <taxon>Planctomycetota</taxon>
        <taxon>Planctomycetia</taxon>
        <taxon>Planctomycetales</taxon>
        <taxon>Planctomycetaceae</taxon>
        <taxon>Thalassoglobus</taxon>
    </lineage>
</organism>
<dbReference type="Pfam" id="PF07596">
    <property type="entry name" value="SBP_bac_10"/>
    <property type="match status" value="1"/>
</dbReference>
<feature type="domain" description="DUF1559" evidence="1">
    <location>
        <begin position="3"/>
        <end position="241"/>
    </location>
</feature>
<dbReference type="PANTHER" id="PTHR30093:SF2">
    <property type="entry name" value="TYPE II SECRETION SYSTEM PROTEIN H"/>
    <property type="match status" value="1"/>
</dbReference>
<dbReference type="NCBIfam" id="TIGR04294">
    <property type="entry name" value="pre_pil_HX9DG"/>
    <property type="match status" value="1"/>
</dbReference>
<comment type="caution">
    <text evidence="2">The sequence shown here is derived from an EMBL/GenBank/DDBJ whole genome shotgun (WGS) entry which is preliminary data.</text>
</comment>
<dbReference type="InterPro" id="IPR011453">
    <property type="entry name" value="DUF1559"/>
</dbReference>
<evidence type="ECO:0000313" key="3">
    <source>
        <dbReference type="Proteomes" id="UP000317243"/>
    </source>
</evidence>
<accession>A0A5C5X7C5</accession>
<sequence length="258" mass="27753">MVGTFPPGRIVYPGTSSTGSPTGVVTGFLAMILPQMEGSNLSNIYDQKYGFDDPFNQEAVNTIVPEFLCPSAPGDRVMPIYAGWNMGWTTDVNALPGVTGVASDYFGVRGMHYVDENGVHLFDGSAGVLNEKGTKIGHITDGSSNTILLYEMAGKGDHWKLGRLHPPPTNAQFYSYGPWSGNNGVGVYNWSDDGLQKGCDGCTKYINVDNEASPYSFHVGTVHVMMADGSTRSLSENIDSEVFVNLAKSRDGNIVGEF</sequence>
<proteinExistence type="predicted"/>
<reference evidence="2 3" key="1">
    <citation type="submission" date="2019-02" db="EMBL/GenBank/DDBJ databases">
        <title>Deep-cultivation of Planctomycetes and their phenomic and genomic characterization uncovers novel biology.</title>
        <authorList>
            <person name="Wiegand S."/>
            <person name="Jogler M."/>
            <person name="Boedeker C."/>
            <person name="Pinto D."/>
            <person name="Vollmers J."/>
            <person name="Rivas-Marin E."/>
            <person name="Kohn T."/>
            <person name="Peeters S.H."/>
            <person name="Heuer A."/>
            <person name="Rast P."/>
            <person name="Oberbeckmann S."/>
            <person name="Bunk B."/>
            <person name="Jeske O."/>
            <person name="Meyerdierks A."/>
            <person name="Storesund J.E."/>
            <person name="Kallscheuer N."/>
            <person name="Luecker S."/>
            <person name="Lage O.M."/>
            <person name="Pohl T."/>
            <person name="Merkel B.J."/>
            <person name="Hornburger P."/>
            <person name="Mueller R.-W."/>
            <person name="Bruemmer F."/>
            <person name="Labrenz M."/>
            <person name="Spormann A.M."/>
            <person name="Op Den Camp H."/>
            <person name="Overmann J."/>
            <person name="Amann R."/>
            <person name="Jetten M.S.M."/>
            <person name="Mascher T."/>
            <person name="Medema M.H."/>
            <person name="Devos D.P."/>
            <person name="Kaster A.-K."/>
            <person name="Ovreas L."/>
            <person name="Rohde M."/>
            <person name="Galperin M.Y."/>
            <person name="Jogler C."/>
        </authorList>
    </citation>
    <scope>NUCLEOTIDE SEQUENCE [LARGE SCALE GENOMIC DNA]</scope>
    <source>
        <strain evidence="2 3">KOR42</strain>
    </source>
</reference>
<keyword evidence="3" id="KW-1185">Reference proteome</keyword>
<name>A0A5C5X7C5_9PLAN</name>
<evidence type="ECO:0000259" key="1">
    <source>
        <dbReference type="Pfam" id="PF07596"/>
    </source>
</evidence>
<dbReference type="EMBL" id="SIHI01000001">
    <property type="protein sequence ID" value="TWT58840.1"/>
    <property type="molecule type" value="Genomic_DNA"/>
</dbReference>
<evidence type="ECO:0000313" key="2">
    <source>
        <dbReference type="EMBL" id="TWT58840.1"/>
    </source>
</evidence>
<protein>
    <recommendedName>
        <fullName evidence="1">DUF1559 domain-containing protein</fullName>
    </recommendedName>
</protein>
<gene>
    <name evidence="2" type="ORF">KOR42_22270</name>
</gene>
<dbReference type="InterPro" id="IPR027558">
    <property type="entry name" value="Pre_pil_HX9DG_C"/>
</dbReference>
<dbReference type="PANTHER" id="PTHR30093">
    <property type="entry name" value="GENERAL SECRETION PATHWAY PROTEIN G"/>
    <property type="match status" value="1"/>
</dbReference>
<dbReference type="Proteomes" id="UP000317243">
    <property type="component" value="Unassembled WGS sequence"/>
</dbReference>